<proteinExistence type="predicted"/>
<comment type="caution">
    <text evidence="1">The sequence shown here is derived from an EMBL/GenBank/DDBJ whole genome shotgun (WGS) entry which is preliminary data.</text>
</comment>
<evidence type="ECO:0000313" key="1">
    <source>
        <dbReference type="EMBL" id="VEL16774.1"/>
    </source>
</evidence>
<sequence length="138" mass="15682">MVRILAFTSKIFGEDTMTEEVLSQYREYPPLNLLAQAYIDFFPTSASDHSTETHSAPTREGNSDIGNGDKCQVMLLSCLWNADNPDETCQKKSGLGHPACECFLSIRRHERGSWHWFDYENKTVCQKTLLLSSDGRKD</sequence>
<name>A0A3S5CKW0_9PLAT</name>
<keyword evidence="2" id="KW-1185">Reference proteome</keyword>
<dbReference type="AlphaFoldDB" id="A0A3S5CKW0"/>
<dbReference type="EMBL" id="CAAALY010029816">
    <property type="protein sequence ID" value="VEL16774.1"/>
    <property type="molecule type" value="Genomic_DNA"/>
</dbReference>
<reference evidence="1" key="1">
    <citation type="submission" date="2018-11" db="EMBL/GenBank/DDBJ databases">
        <authorList>
            <consortium name="Pathogen Informatics"/>
        </authorList>
    </citation>
    <scope>NUCLEOTIDE SEQUENCE</scope>
</reference>
<organism evidence="1 2">
    <name type="scientific">Protopolystoma xenopodis</name>
    <dbReference type="NCBI Taxonomy" id="117903"/>
    <lineage>
        <taxon>Eukaryota</taxon>
        <taxon>Metazoa</taxon>
        <taxon>Spiralia</taxon>
        <taxon>Lophotrochozoa</taxon>
        <taxon>Platyhelminthes</taxon>
        <taxon>Monogenea</taxon>
        <taxon>Polyopisthocotylea</taxon>
        <taxon>Polystomatidea</taxon>
        <taxon>Polystomatidae</taxon>
        <taxon>Protopolystoma</taxon>
    </lineage>
</organism>
<dbReference type="Proteomes" id="UP000784294">
    <property type="component" value="Unassembled WGS sequence"/>
</dbReference>
<protein>
    <submittedName>
        <fullName evidence="1">Uncharacterized protein</fullName>
    </submittedName>
</protein>
<evidence type="ECO:0000313" key="2">
    <source>
        <dbReference type="Proteomes" id="UP000784294"/>
    </source>
</evidence>
<gene>
    <name evidence="1" type="ORF">PXEA_LOCUS10214</name>
</gene>
<accession>A0A3S5CKW0</accession>